<dbReference type="Gene3D" id="3.30.360.10">
    <property type="entry name" value="Dihydrodipicolinate Reductase, domain 2"/>
    <property type="match status" value="1"/>
</dbReference>
<dbReference type="InterPro" id="IPR051168">
    <property type="entry name" value="AASS"/>
</dbReference>
<dbReference type="FunFam" id="3.30.360.10:FF:000008">
    <property type="entry name" value="Alpha-aminoadipic semialdehyde synthase, mitochondrial"/>
    <property type="match status" value="1"/>
</dbReference>
<dbReference type="Pfam" id="PF16653">
    <property type="entry name" value="Sacchrp_dh_C"/>
    <property type="match status" value="1"/>
</dbReference>
<dbReference type="EMBL" id="VGIR01000108">
    <property type="protein sequence ID" value="MBM3332616.1"/>
    <property type="molecule type" value="Genomic_DNA"/>
</dbReference>
<dbReference type="GO" id="GO:0004753">
    <property type="term" value="F:saccharopine dehydrogenase activity"/>
    <property type="evidence" value="ECO:0007669"/>
    <property type="project" value="TreeGrafter"/>
</dbReference>
<comment type="caution">
    <text evidence="5">The sequence shown here is derived from an EMBL/GenBank/DDBJ whole genome shotgun (WGS) entry which is preliminary data.</text>
</comment>
<dbReference type="InterPro" id="IPR036291">
    <property type="entry name" value="NAD(P)-bd_dom_sf"/>
</dbReference>
<feature type="domain" description="Saccharopine dehydrogenase NADP binding" evidence="3">
    <location>
        <begin position="4"/>
        <end position="118"/>
    </location>
</feature>
<dbReference type="SUPFAM" id="SSF51735">
    <property type="entry name" value="NAD(P)-binding Rossmann-fold domains"/>
    <property type="match status" value="1"/>
</dbReference>
<dbReference type="PANTHER" id="PTHR11133">
    <property type="entry name" value="SACCHAROPINE DEHYDROGENASE"/>
    <property type="match status" value="1"/>
</dbReference>
<protein>
    <submittedName>
        <fullName evidence="5">Saccharopine dehydrogenase</fullName>
    </submittedName>
</protein>
<keyword evidence="2" id="KW-0560">Oxidoreductase</keyword>
<feature type="domain" description="Saccharopine dehydrogenase-like C-terminal" evidence="4">
    <location>
        <begin position="123"/>
        <end position="436"/>
    </location>
</feature>
<sequence>MKRVLQLGAGMSAGPMPRYLLEQPDIGVTIADKVVGSAQKLAGGHDRAKGIGLDVEDEAALDKLVAGADLVVSLLPYTYHVKVANLCLKYRKPFVTASYASDAMRALDAQAKAAGVIFLNEIGLDPGIDHMSAMKIIHDVQKAGGTVASFMSYCGGLPAPEANDNPLGYKFSWSPKGVVMAGRNDARYLKDGKEVFIPGPDLFGNRWPLKVADGFEFEAYANRNSLPYIETYGLKGVRTMLRGTLRNPGWCATLKAIADLGVLKDDAVKPGIAALTPAGWLRSFVPGSGGLRVDTATRLNLQPGDPILERFAWLGLFEEKPIGLEQGSNLDILAKQMLDRMAYKPVERDMIVLHHEFIAEKPQASSPKPQAERIYSTLIAFGEPNGDSSMARTVSLPAAIAVRMILQGELKLTGVQIPVLPEIYEPVLAELARLGIECKERKVPVV</sequence>
<name>A0A937XJ85_UNCW3</name>
<proteinExistence type="predicted"/>
<dbReference type="SUPFAM" id="SSF55347">
    <property type="entry name" value="Glyceraldehyde-3-phosphate dehydrogenase-like, C-terminal domain"/>
    <property type="match status" value="1"/>
</dbReference>
<dbReference type="InterPro" id="IPR032095">
    <property type="entry name" value="Sacchrp_dh-like_C"/>
</dbReference>
<dbReference type="Pfam" id="PF03435">
    <property type="entry name" value="Sacchrp_dh_NADP"/>
    <property type="match status" value="1"/>
</dbReference>
<evidence type="ECO:0000256" key="2">
    <source>
        <dbReference type="ARBA" id="ARBA00023002"/>
    </source>
</evidence>
<evidence type="ECO:0000259" key="3">
    <source>
        <dbReference type="Pfam" id="PF03435"/>
    </source>
</evidence>
<dbReference type="InterPro" id="IPR005097">
    <property type="entry name" value="Sacchrp_dh_NADP-bd"/>
</dbReference>
<evidence type="ECO:0000259" key="4">
    <source>
        <dbReference type="Pfam" id="PF16653"/>
    </source>
</evidence>
<organism evidence="5 6">
    <name type="scientific">candidate division WOR-3 bacterium</name>
    <dbReference type="NCBI Taxonomy" id="2052148"/>
    <lineage>
        <taxon>Bacteria</taxon>
        <taxon>Bacteria division WOR-3</taxon>
    </lineage>
</organism>
<keyword evidence="1" id="KW-0521">NADP</keyword>
<evidence type="ECO:0000256" key="1">
    <source>
        <dbReference type="ARBA" id="ARBA00022857"/>
    </source>
</evidence>
<reference evidence="5" key="1">
    <citation type="submission" date="2019-03" db="EMBL/GenBank/DDBJ databases">
        <title>Lake Tanganyika Metagenome-Assembled Genomes (MAGs).</title>
        <authorList>
            <person name="Tran P."/>
        </authorList>
    </citation>
    <scope>NUCLEOTIDE SEQUENCE</scope>
    <source>
        <strain evidence="5">K_DeepCast_150m_m2_040</strain>
    </source>
</reference>
<accession>A0A937XJ85</accession>
<dbReference type="AlphaFoldDB" id="A0A937XJ85"/>
<dbReference type="Gene3D" id="3.40.50.720">
    <property type="entry name" value="NAD(P)-binding Rossmann-like Domain"/>
    <property type="match status" value="1"/>
</dbReference>
<dbReference type="GO" id="GO:0019878">
    <property type="term" value="P:lysine biosynthetic process via aminoadipic acid"/>
    <property type="evidence" value="ECO:0007669"/>
    <property type="project" value="TreeGrafter"/>
</dbReference>
<dbReference type="PANTHER" id="PTHR11133:SF23">
    <property type="entry name" value="SACCHAROPINE DEHYDROGENASE [NAD(+), L-LYSINE-FORMING]"/>
    <property type="match status" value="1"/>
</dbReference>
<dbReference type="GO" id="GO:0005737">
    <property type="term" value="C:cytoplasm"/>
    <property type="evidence" value="ECO:0007669"/>
    <property type="project" value="TreeGrafter"/>
</dbReference>
<evidence type="ECO:0000313" key="6">
    <source>
        <dbReference type="Proteomes" id="UP000779900"/>
    </source>
</evidence>
<evidence type="ECO:0000313" key="5">
    <source>
        <dbReference type="EMBL" id="MBM3332616.1"/>
    </source>
</evidence>
<dbReference type="Proteomes" id="UP000779900">
    <property type="component" value="Unassembled WGS sequence"/>
</dbReference>
<gene>
    <name evidence="5" type="ORF">FJY68_12355</name>
</gene>
<dbReference type="Gene3D" id="1.10.1870.10">
    <property type="entry name" value="Domain 3, Saccharopine reductase"/>
    <property type="match status" value="1"/>
</dbReference>